<evidence type="ECO:0000313" key="2">
    <source>
        <dbReference type="Proteomes" id="UP000059680"/>
    </source>
</evidence>
<keyword evidence="2" id="KW-1185">Reference proteome</keyword>
<dbReference type="Proteomes" id="UP000059680">
    <property type="component" value="Chromosome 11"/>
</dbReference>
<sequence>MRIATQGGLTDESKINQWISKGQHNNIVWRFAGDGDNGDPPFCTKHLPIFRVDGARRREEARGGVGGELVFLGHEFSACFRAEQFLAALKPRCAYLVDDCRLDEKEYCRQDIGRWEMKRGQMEGLPDDDGGGG</sequence>
<reference evidence="2" key="1">
    <citation type="journal article" date="2005" name="Nature">
        <title>The map-based sequence of the rice genome.</title>
        <authorList>
            <consortium name="International rice genome sequencing project (IRGSP)"/>
            <person name="Matsumoto T."/>
            <person name="Wu J."/>
            <person name="Kanamori H."/>
            <person name="Katayose Y."/>
            <person name="Fujisawa M."/>
            <person name="Namiki N."/>
            <person name="Mizuno H."/>
            <person name="Yamamoto K."/>
            <person name="Antonio B.A."/>
            <person name="Baba T."/>
            <person name="Sakata K."/>
            <person name="Nagamura Y."/>
            <person name="Aoki H."/>
            <person name="Arikawa K."/>
            <person name="Arita K."/>
            <person name="Bito T."/>
            <person name="Chiden Y."/>
            <person name="Fujitsuka N."/>
            <person name="Fukunaka R."/>
            <person name="Hamada M."/>
            <person name="Harada C."/>
            <person name="Hayashi A."/>
            <person name="Hijishita S."/>
            <person name="Honda M."/>
            <person name="Hosokawa S."/>
            <person name="Ichikawa Y."/>
            <person name="Idonuma A."/>
            <person name="Iijima M."/>
            <person name="Ikeda M."/>
            <person name="Ikeno M."/>
            <person name="Ito K."/>
            <person name="Ito S."/>
            <person name="Ito T."/>
            <person name="Ito Y."/>
            <person name="Ito Y."/>
            <person name="Iwabuchi A."/>
            <person name="Kamiya K."/>
            <person name="Karasawa W."/>
            <person name="Kurita K."/>
            <person name="Katagiri S."/>
            <person name="Kikuta A."/>
            <person name="Kobayashi H."/>
            <person name="Kobayashi N."/>
            <person name="Machita K."/>
            <person name="Maehara T."/>
            <person name="Masukawa M."/>
            <person name="Mizubayashi T."/>
            <person name="Mukai Y."/>
            <person name="Nagasaki H."/>
            <person name="Nagata Y."/>
            <person name="Naito S."/>
            <person name="Nakashima M."/>
            <person name="Nakama Y."/>
            <person name="Nakamichi Y."/>
            <person name="Nakamura M."/>
            <person name="Meguro A."/>
            <person name="Negishi M."/>
            <person name="Ohta I."/>
            <person name="Ohta T."/>
            <person name="Okamoto M."/>
            <person name="Ono N."/>
            <person name="Saji S."/>
            <person name="Sakaguchi M."/>
            <person name="Sakai K."/>
            <person name="Shibata M."/>
            <person name="Shimokawa T."/>
            <person name="Song J."/>
            <person name="Takazaki Y."/>
            <person name="Terasawa K."/>
            <person name="Tsugane M."/>
            <person name="Tsuji K."/>
            <person name="Ueda S."/>
            <person name="Waki K."/>
            <person name="Yamagata H."/>
            <person name="Yamamoto M."/>
            <person name="Yamamoto S."/>
            <person name="Yamane H."/>
            <person name="Yoshiki S."/>
            <person name="Yoshihara R."/>
            <person name="Yukawa K."/>
            <person name="Zhong H."/>
            <person name="Yano M."/>
            <person name="Yuan Q."/>
            <person name="Ouyang S."/>
            <person name="Liu J."/>
            <person name="Jones K.M."/>
            <person name="Gansberger K."/>
            <person name="Moffat K."/>
            <person name="Hill J."/>
            <person name="Bera J."/>
            <person name="Fadrosh D."/>
            <person name="Jin S."/>
            <person name="Johri S."/>
            <person name="Kim M."/>
            <person name="Overton L."/>
            <person name="Reardon M."/>
            <person name="Tsitrin T."/>
            <person name="Vuong H."/>
            <person name="Weaver B."/>
            <person name="Ciecko A."/>
            <person name="Tallon L."/>
            <person name="Jackson J."/>
            <person name="Pai G."/>
            <person name="Aken S.V."/>
            <person name="Utterback T."/>
            <person name="Reidmuller S."/>
            <person name="Feldblyum T."/>
            <person name="Hsiao J."/>
            <person name="Zismann V."/>
            <person name="Iobst S."/>
            <person name="de Vazeille A.R."/>
            <person name="Buell C.R."/>
            <person name="Ying K."/>
            <person name="Li Y."/>
            <person name="Lu T."/>
            <person name="Huang Y."/>
            <person name="Zhao Q."/>
            <person name="Feng Q."/>
            <person name="Zhang L."/>
            <person name="Zhu J."/>
            <person name="Weng Q."/>
            <person name="Mu J."/>
            <person name="Lu Y."/>
            <person name="Fan D."/>
            <person name="Liu Y."/>
            <person name="Guan J."/>
            <person name="Zhang Y."/>
            <person name="Yu S."/>
            <person name="Liu X."/>
            <person name="Zhang Y."/>
            <person name="Hong G."/>
            <person name="Han B."/>
            <person name="Choisne N."/>
            <person name="Demange N."/>
            <person name="Orjeda G."/>
            <person name="Samain S."/>
            <person name="Cattolico L."/>
            <person name="Pelletier E."/>
            <person name="Couloux A."/>
            <person name="Segurens B."/>
            <person name="Wincker P."/>
            <person name="D'Hont A."/>
            <person name="Scarpelli C."/>
            <person name="Weissenbach J."/>
            <person name="Salanoubat M."/>
            <person name="Quetier F."/>
            <person name="Yu Y."/>
            <person name="Kim H.R."/>
            <person name="Rambo T."/>
            <person name="Currie J."/>
            <person name="Collura K."/>
            <person name="Luo M."/>
            <person name="Yang T."/>
            <person name="Ammiraju J.S.S."/>
            <person name="Engler F."/>
            <person name="Soderlund C."/>
            <person name="Wing R.A."/>
            <person name="Palmer L.E."/>
            <person name="de la Bastide M."/>
            <person name="Spiegel L."/>
            <person name="Nascimento L."/>
            <person name="Zutavern T."/>
            <person name="O'Shaughnessy A."/>
            <person name="Dike S."/>
            <person name="Dedhia N."/>
            <person name="Preston R."/>
            <person name="Balija V."/>
            <person name="McCombie W.R."/>
            <person name="Chow T."/>
            <person name="Chen H."/>
            <person name="Chung M."/>
            <person name="Chen C."/>
            <person name="Shaw J."/>
            <person name="Wu H."/>
            <person name="Hsiao K."/>
            <person name="Chao Y."/>
            <person name="Chu M."/>
            <person name="Cheng C."/>
            <person name="Hour A."/>
            <person name="Lee P."/>
            <person name="Lin S."/>
            <person name="Lin Y."/>
            <person name="Liou J."/>
            <person name="Liu S."/>
            <person name="Hsing Y."/>
            <person name="Raghuvanshi S."/>
            <person name="Mohanty A."/>
            <person name="Bharti A.K."/>
            <person name="Gaur A."/>
            <person name="Gupta V."/>
            <person name="Kumar D."/>
            <person name="Ravi V."/>
            <person name="Vij S."/>
            <person name="Kapur A."/>
            <person name="Khurana P."/>
            <person name="Khurana P."/>
            <person name="Khurana J.P."/>
            <person name="Tyagi A.K."/>
            <person name="Gaikwad K."/>
            <person name="Singh A."/>
            <person name="Dalal V."/>
            <person name="Srivastava S."/>
            <person name="Dixit A."/>
            <person name="Pal A.K."/>
            <person name="Ghazi I.A."/>
            <person name="Yadav M."/>
            <person name="Pandit A."/>
            <person name="Bhargava A."/>
            <person name="Sureshbabu K."/>
            <person name="Batra K."/>
            <person name="Sharma T.R."/>
            <person name="Mohapatra T."/>
            <person name="Singh N.K."/>
            <person name="Messing J."/>
            <person name="Nelson A.B."/>
            <person name="Fuks G."/>
            <person name="Kavchok S."/>
            <person name="Keizer G."/>
            <person name="Linton E."/>
            <person name="Llaca V."/>
            <person name="Song R."/>
            <person name="Tanyolac B."/>
            <person name="Young S."/>
            <person name="Ho-Il K."/>
            <person name="Hahn J.H."/>
            <person name="Sangsakoo G."/>
            <person name="Vanavichit A."/>
            <person name="de Mattos Luiz.A.T."/>
            <person name="Zimmer P.D."/>
            <person name="Malone G."/>
            <person name="Dellagostin O."/>
            <person name="de Oliveira A.C."/>
            <person name="Bevan M."/>
            <person name="Bancroft I."/>
            <person name="Minx P."/>
            <person name="Cordum H."/>
            <person name="Wilson R."/>
            <person name="Cheng Z."/>
            <person name="Jin W."/>
            <person name="Jiang J."/>
            <person name="Leong S.A."/>
            <person name="Iwama H."/>
            <person name="Gojobori T."/>
            <person name="Itoh T."/>
            <person name="Niimura Y."/>
            <person name="Fujii Y."/>
            <person name="Habara T."/>
            <person name="Sakai H."/>
            <person name="Sato Y."/>
            <person name="Wilson G."/>
            <person name="Kumar K."/>
            <person name="McCouch S."/>
            <person name="Juretic N."/>
            <person name="Hoen D."/>
            <person name="Wright S."/>
            <person name="Bruskiewich R."/>
            <person name="Bureau T."/>
            <person name="Miyao A."/>
            <person name="Hirochika H."/>
            <person name="Nishikawa T."/>
            <person name="Kadowaki K."/>
            <person name="Sugiura M."/>
            <person name="Burr B."/>
            <person name="Sasaki T."/>
        </authorList>
    </citation>
    <scope>NUCLEOTIDE SEQUENCE [LARGE SCALE GENOMIC DNA]</scope>
    <source>
        <strain evidence="2">cv. Nipponbare</strain>
    </source>
</reference>
<dbReference type="STRING" id="39947.A0A0P0Y3Z4"/>
<evidence type="ECO:0000313" key="1">
    <source>
        <dbReference type="EMBL" id="BAT14696.1"/>
    </source>
</evidence>
<name>A0A0P0Y3Z4_ORYSJ</name>
<dbReference type="InParanoid" id="A0A0P0Y3Z4"/>
<proteinExistence type="predicted"/>
<dbReference type="PaxDb" id="39947-A0A0P0Y3Z4"/>
<protein>
    <submittedName>
        <fullName evidence="1">Os11g0593250 protein</fullName>
    </submittedName>
</protein>
<reference evidence="1 2" key="3">
    <citation type="journal article" date="2013" name="Rice">
        <title>Improvement of the Oryza sativa Nipponbare reference genome using next generation sequence and optical map data.</title>
        <authorList>
            <person name="Kawahara Y."/>
            <person name="de la Bastide M."/>
            <person name="Hamilton J.P."/>
            <person name="Kanamori H."/>
            <person name="McCombie W.R."/>
            <person name="Ouyang S."/>
            <person name="Schwartz D.C."/>
            <person name="Tanaka T."/>
            <person name="Wu J."/>
            <person name="Zhou S."/>
            <person name="Childs K.L."/>
            <person name="Davidson R.M."/>
            <person name="Lin H."/>
            <person name="Quesada-Ocampo L."/>
            <person name="Vaillancourt B."/>
            <person name="Sakai H."/>
            <person name="Lee S.S."/>
            <person name="Kim J."/>
            <person name="Numa H."/>
            <person name="Itoh T."/>
            <person name="Buell C.R."/>
            <person name="Matsumoto T."/>
        </authorList>
    </citation>
    <scope>NUCLEOTIDE SEQUENCE [LARGE SCALE GENOMIC DNA]</scope>
    <source>
        <strain evidence="2">cv. Nipponbare</strain>
    </source>
</reference>
<dbReference type="AlphaFoldDB" id="A0A0P0Y3Z4"/>
<organism evidence="1 2">
    <name type="scientific">Oryza sativa subsp. japonica</name>
    <name type="common">Rice</name>
    <dbReference type="NCBI Taxonomy" id="39947"/>
    <lineage>
        <taxon>Eukaryota</taxon>
        <taxon>Viridiplantae</taxon>
        <taxon>Streptophyta</taxon>
        <taxon>Embryophyta</taxon>
        <taxon>Tracheophyta</taxon>
        <taxon>Spermatophyta</taxon>
        <taxon>Magnoliopsida</taxon>
        <taxon>Liliopsida</taxon>
        <taxon>Poales</taxon>
        <taxon>Poaceae</taxon>
        <taxon>BOP clade</taxon>
        <taxon>Oryzoideae</taxon>
        <taxon>Oryzeae</taxon>
        <taxon>Oryzinae</taxon>
        <taxon>Oryza</taxon>
        <taxon>Oryza sativa</taxon>
    </lineage>
</organism>
<dbReference type="EMBL" id="AP014967">
    <property type="protein sequence ID" value="BAT14696.1"/>
    <property type="molecule type" value="Genomic_DNA"/>
</dbReference>
<reference evidence="1 2" key="2">
    <citation type="journal article" date="2013" name="Plant Cell Physiol.">
        <title>Rice Annotation Project Database (RAP-DB): an integrative and interactive database for rice genomics.</title>
        <authorList>
            <person name="Sakai H."/>
            <person name="Lee S.S."/>
            <person name="Tanaka T."/>
            <person name="Numa H."/>
            <person name="Kim J."/>
            <person name="Kawahara Y."/>
            <person name="Wakimoto H."/>
            <person name="Yang C.C."/>
            <person name="Iwamoto M."/>
            <person name="Abe T."/>
            <person name="Yamada Y."/>
            <person name="Muto A."/>
            <person name="Inokuchi H."/>
            <person name="Ikemura T."/>
            <person name="Matsumoto T."/>
            <person name="Sasaki T."/>
            <person name="Itoh T."/>
        </authorList>
    </citation>
    <scope>NUCLEOTIDE SEQUENCE [LARGE SCALE GENOMIC DNA]</scope>
    <source>
        <strain evidence="2">cv. Nipponbare</strain>
    </source>
</reference>
<gene>
    <name evidence="1" type="ordered locus">Os11g0593250</name>
    <name evidence="1" type="ORF">OSNPB_110593250</name>
</gene>
<accession>A0A0P0Y3Z4</accession>